<dbReference type="EMBL" id="UYYG01001162">
    <property type="protein sequence ID" value="VDN57789.1"/>
    <property type="molecule type" value="Genomic_DNA"/>
</dbReference>
<accession>A0A0N4U9I7</accession>
<gene>
    <name evidence="1" type="ORF">DME_LOCUS7762</name>
</gene>
<evidence type="ECO:0000313" key="3">
    <source>
        <dbReference type="Proteomes" id="UP000274756"/>
    </source>
</evidence>
<dbReference type="WBParaSite" id="DME_0000375701-mRNA-1">
    <property type="protein sequence ID" value="DME_0000375701-mRNA-1"/>
    <property type="gene ID" value="DME_0000375701"/>
</dbReference>
<dbReference type="Proteomes" id="UP000274756">
    <property type="component" value="Unassembled WGS sequence"/>
</dbReference>
<keyword evidence="3" id="KW-1185">Reference proteome</keyword>
<sequence>MPSKDSISRLCLGGEIVKVPSLIVQMESFFRLAVSKKMHDLLSVEAQKYLTRFLPSEKYKGHDNSSIKDMIIALDDIFTDDKNFFFGNPLEIVYSKIRCGWFNPERPADKVQLRDNCMVRYDHFIREYHINLVKKLHIARQRLLNHISYGYEICLPPHRDKLSLKRKIARRKLKERIDCRYKMMIDDINKKADVEEISSDDEDLSCNQRLPLKKVGRSTLSSPDFPDLDLHHPIYMDNVKDMLKSYAKFKRNFPKSPALDFHDITIEGVYERSGVSCIAEKNLPAEITEAMKQQIDPPRYSSKSWNLAAALRNCNNN</sequence>
<organism evidence="2 4">
    <name type="scientific">Dracunculus medinensis</name>
    <name type="common">Guinea worm</name>
    <dbReference type="NCBI Taxonomy" id="318479"/>
    <lineage>
        <taxon>Eukaryota</taxon>
        <taxon>Metazoa</taxon>
        <taxon>Ecdysozoa</taxon>
        <taxon>Nematoda</taxon>
        <taxon>Chromadorea</taxon>
        <taxon>Rhabditida</taxon>
        <taxon>Spirurina</taxon>
        <taxon>Dracunculoidea</taxon>
        <taxon>Dracunculidae</taxon>
        <taxon>Dracunculus</taxon>
    </lineage>
</organism>
<evidence type="ECO:0000313" key="2">
    <source>
        <dbReference type="Proteomes" id="UP000038040"/>
    </source>
</evidence>
<dbReference type="Proteomes" id="UP000038040">
    <property type="component" value="Unplaced"/>
</dbReference>
<reference evidence="4" key="1">
    <citation type="submission" date="2017-02" db="UniProtKB">
        <authorList>
            <consortium name="WormBaseParasite"/>
        </authorList>
    </citation>
    <scope>IDENTIFICATION</scope>
</reference>
<dbReference type="AlphaFoldDB" id="A0A0N4U9I7"/>
<dbReference type="GO" id="GO:0031011">
    <property type="term" value="C:Ino80 complex"/>
    <property type="evidence" value="ECO:0007669"/>
    <property type="project" value="InterPro"/>
</dbReference>
<dbReference type="InterPro" id="IPR024867">
    <property type="entry name" value="NFRKB"/>
</dbReference>
<protein>
    <submittedName>
        <fullName evidence="4">Bromo domain-containing protein</fullName>
    </submittedName>
</protein>
<proteinExistence type="predicted"/>
<evidence type="ECO:0000313" key="1">
    <source>
        <dbReference type="EMBL" id="VDN57789.1"/>
    </source>
</evidence>
<dbReference type="PANTHER" id="PTHR13052">
    <property type="entry name" value="NFRKB-RELATED"/>
    <property type="match status" value="1"/>
</dbReference>
<dbReference type="OrthoDB" id="70874at2759"/>
<evidence type="ECO:0000313" key="4">
    <source>
        <dbReference type="WBParaSite" id="DME_0000375701-mRNA-1"/>
    </source>
</evidence>
<name>A0A0N4U9I7_DRAME</name>
<dbReference type="STRING" id="318479.A0A0N4U9I7"/>
<reference evidence="1 3" key="2">
    <citation type="submission" date="2018-11" db="EMBL/GenBank/DDBJ databases">
        <authorList>
            <consortium name="Pathogen Informatics"/>
        </authorList>
    </citation>
    <scope>NUCLEOTIDE SEQUENCE [LARGE SCALE GENOMIC DNA]</scope>
</reference>